<comment type="similarity">
    <text evidence="1">Belongs to the BTG family.</text>
</comment>
<feature type="compositionally biased region" description="Basic residues" evidence="2">
    <location>
        <begin position="201"/>
        <end position="235"/>
    </location>
</feature>
<sequence>MKEEVSVAAKFLIKVVENGCNGSLSQEQLEGLQERLVELLCSRFENHWFPDKPNRGQAFRCIRVNEMVRKDSIIEQAASEIGLSYEQLQLPVELTLWVDPKEVCCRFGESQGSFCMLANFKNGGNGEVFLDQVNFDEIRKKSQELRDKMSQDMITRKNGRRGFLAMGLSNRVGGTTTPNFKGNRPFGQPGGQTVGFSSHHNGNHHHSHHNNNTTHHAHHPNHVHHGGNMGHHHNSHTPSPAAVSWYNSVNGSNGVSDMFSSSPPNPNHFYGLAKFSPPKYGYGSPSKWSSPPHHSSYGPPLPAKGGDKYHWFNSNKATIKA</sequence>
<dbReference type="EMBL" id="LNIX01000002">
    <property type="protein sequence ID" value="OXA60913.1"/>
    <property type="molecule type" value="Genomic_DNA"/>
</dbReference>
<dbReference type="GO" id="GO:0005737">
    <property type="term" value="C:cytoplasm"/>
    <property type="evidence" value="ECO:0007669"/>
    <property type="project" value="TreeGrafter"/>
</dbReference>
<evidence type="ECO:0000313" key="5">
    <source>
        <dbReference type="Proteomes" id="UP000198287"/>
    </source>
</evidence>
<evidence type="ECO:0000256" key="1">
    <source>
        <dbReference type="ARBA" id="ARBA00007989"/>
    </source>
</evidence>
<dbReference type="InterPro" id="IPR002087">
    <property type="entry name" value="Anti_prolifrtn"/>
</dbReference>
<evidence type="ECO:0000256" key="2">
    <source>
        <dbReference type="SAM" id="MobiDB-lite"/>
    </source>
</evidence>
<keyword evidence="5" id="KW-1185">Reference proteome</keyword>
<feature type="region of interest" description="Disordered" evidence="2">
    <location>
        <begin position="172"/>
        <end position="245"/>
    </location>
</feature>
<protein>
    <submittedName>
        <fullName evidence="4">Protein BTG3</fullName>
    </submittedName>
</protein>
<dbReference type="GO" id="GO:0005634">
    <property type="term" value="C:nucleus"/>
    <property type="evidence" value="ECO:0007669"/>
    <property type="project" value="TreeGrafter"/>
</dbReference>
<dbReference type="Gene3D" id="3.90.640.90">
    <property type="entry name" value="Anti-proliferative protein, N-terminal domain"/>
    <property type="match status" value="1"/>
</dbReference>
<dbReference type="PRINTS" id="PR00310">
    <property type="entry name" value="ANTIPRLFBTG1"/>
</dbReference>
<dbReference type="SUPFAM" id="SSF160696">
    <property type="entry name" value="BTG domain-like"/>
    <property type="match status" value="1"/>
</dbReference>
<proteinExistence type="inferred from homology"/>
<dbReference type="SMART" id="SM00099">
    <property type="entry name" value="btg1"/>
    <property type="match status" value="1"/>
</dbReference>
<dbReference type="FunFam" id="3.90.640.90:FF:000002">
    <property type="entry name" value="BTG anti-proliferation factor 4"/>
    <property type="match status" value="1"/>
</dbReference>
<dbReference type="InterPro" id="IPR036054">
    <property type="entry name" value="BTG-like_sf"/>
</dbReference>
<evidence type="ECO:0000259" key="3">
    <source>
        <dbReference type="PROSITE" id="PS01203"/>
    </source>
</evidence>
<dbReference type="PROSITE" id="PS01203">
    <property type="entry name" value="BTG_2"/>
    <property type="match status" value="1"/>
</dbReference>
<evidence type="ECO:0000313" key="4">
    <source>
        <dbReference type="EMBL" id="OXA60913.1"/>
    </source>
</evidence>
<feature type="compositionally biased region" description="Low complexity" evidence="2">
    <location>
        <begin position="284"/>
        <end position="298"/>
    </location>
</feature>
<dbReference type="PANTHER" id="PTHR22978">
    <property type="entry name" value="B-CELL TRANSLOCATION GENE"/>
    <property type="match status" value="1"/>
</dbReference>
<dbReference type="OMA" id="TRHFQRH"/>
<dbReference type="Pfam" id="PF07742">
    <property type="entry name" value="BTG"/>
    <property type="match status" value="1"/>
</dbReference>
<accession>A0A226ETH6</accession>
<comment type="caution">
    <text evidence="4">The sequence shown here is derived from an EMBL/GenBank/DDBJ whole genome shotgun (WGS) entry which is preliminary data.</text>
</comment>
<gene>
    <name evidence="4" type="ORF">Fcan01_05326</name>
</gene>
<reference evidence="4 5" key="1">
    <citation type="submission" date="2015-12" db="EMBL/GenBank/DDBJ databases">
        <title>The genome of Folsomia candida.</title>
        <authorList>
            <person name="Faddeeva A."/>
            <person name="Derks M.F."/>
            <person name="Anvar Y."/>
            <person name="Smit S."/>
            <person name="Van Straalen N."/>
            <person name="Roelofs D."/>
        </authorList>
    </citation>
    <scope>NUCLEOTIDE SEQUENCE [LARGE SCALE GENOMIC DNA]</scope>
    <source>
        <strain evidence="4 5">VU population</strain>
        <tissue evidence="4">Whole body</tissue>
    </source>
</reference>
<dbReference type="AlphaFoldDB" id="A0A226ETH6"/>
<dbReference type="OrthoDB" id="19928at2759"/>
<dbReference type="Proteomes" id="UP000198287">
    <property type="component" value="Unassembled WGS sequence"/>
</dbReference>
<feature type="domain" description="Anti-proliferative protein" evidence="3">
    <location>
        <begin position="90"/>
        <end position="109"/>
    </location>
</feature>
<name>A0A226ETH6_FOLCA</name>
<dbReference type="PANTHER" id="PTHR22978:SF44">
    <property type="entry name" value="PROTEIN BTG3-LIKE PROTEIN"/>
    <property type="match status" value="1"/>
</dbReference>
<dbReference type="STRING" id="158441.A0A226ETH6"/>
<feature type="region of interest" description="Disordered" evidence="2">
    <location>
        <begin position="282"/>
        <end position="304"/>
    </location>
</feature>
<organism evidence="4 5">
    <name type="scientific">Folsomia candida</name>
    <name type="common">Springtail</name>
    <dbReference type="NCBI Taxonomy" id="158441"/>
    <lineage>
        <taxon>Eukaryota</taxon>
        <taxon>Metazoa</taxon>
        <taxon>Ecdysozoa</taxon>
        <taxon>Arthropoda</taxon>
        <taxon>Hexapoda</taxon>
        <taxon>Collembola</taxon>
        <taxon>Entomobryomorpha</taxon>
        <taxon>Isotomoidea</taxon>
        <taxon>Isotomidae</taxon>
        <taxon>Proisotominae</taxon>
        <taxon>Folsomia</taxon>
    </lineage>
</organism>
<dbReference type="InterPro" id="IPR033332">
    <property type="entry name" value="BTG"/>
</dbReference>